<sequence>MNWLIGRVSLSVCEHRMKVTQMCLVAEIDEIHRFLCALRLVRGYNGTASEESQQKIYRMTGYCPQRKAIIKGSRNTRTCVRKRTHDSSPGRIIKKSKNLSCTSKVAFMSSHDNIPEDQFNQENETTVCRITYLETLFTVLRIEEVSFFYNLEEIEKVVKEYKERGIKVTLDARLVASALKTTLITLLKPEETVEGETESIFTCFLIRILREIVEKLIDSYPACGFEDVLDKIWEETRKNDEEADRIISNKMDLNKRLVRFLEAKATIVISPISLRELAEMYNDHMTDVRIPVEEIVDQFETILSEIHSIKRIRPTKKLAIMFMTQHPVTELLKSEYFSKNLQRWGKWRLDEEKRIIKYSSNTLPVLCFNRKINSIEDGSVHWEFDEIEHMLNFIHRNASNPSATFGRTFRRYHSLVQSVKGRTVGDVRAKMIQCLNYEIELGVECIDYIASIVIRFGIPPEKNLLEAMSAVATYQLDALNYLVFYERGQCRFGKEDKSRLEATRHPGKEIRISELLQPLRDAVSNERVLFIYPFLLDEIDKRLLEISNTKEHIEIMSVRKTMKRVIGTIAPFLANNEALNKDSPVFLCKILRIVLAVANKLSDPVFEGIKKELREMQKKNDGSFQRISYDRALEAIKELLYMRNI</sequence>
<protein>
    <recommendedName>
        <fullName evidence="1">SPK domain-containing protein</fullName>
    </recommendedName>
</protein>
<evidence type="ECO:0000313" key="2">
    <source>
        <dbReference type="EMBL" id="KAF1753662.1"/>
    </source>
</evidence>
<dbReference type="CTD" id="9820190"/>
<evidence type="ECO:0000259" key="1">
    <source>
        <dbReference type="Pfam" id="PF04435"/>
    </source>
</evidence>
<comment type="caution">
    <text evidence="2">The sequence shown here is derived from an EMBL/GenBank/DDBJ whole genome shotgun (WGS) entry which is preliminary data.</text>
</comment>
<dbReference type="Proteomes" id="UP000483820">
    <property type="component" value="Chromosome V"/>
</dbReference>
<dbReference type="InterPro" id="IPR006570">
    <property type="entry name" value="SPK_dom"/>
</dbReference>
<accession>A0A6A5GGN3</accession>
<dbReference type="EMBL" id="WUAV01000005">
    <property type="protein sequence ID" value="KAF1753662.1"/>
    <property type="molecule type" value="Genomic_DNA"/>
</dbReference>
<reference evidence="2 3" key="1">
    <citation type="submission" date="2019-12" db="EMBL/GenBank/DDBJ databases">
        <title>Chromosome-level assembly of the Caenorhabditis remanei genome.</title>
        <authorList>
            <person name="Teterina A.A."/>
            <person name="Willis J.H."/>
            <person name="Phillips P.C."/>
        </authorList>
    </citation>
    <scope>NUCLEOTIDE SEQUENCE [LARGE SCALE GENOMIC DNA]</scope>
    <source>
        <strain evidence="2 3">PX506</strain>
        <tissue evidence="2">Whole organism</tissue>
    </source>
</reference>
<dbReference type="GeneID" id="9820190"/>
<gene>
    <name evidence="2" type="ORF">GCK72_020219</name>
</gene>
<feature type="domain" description="SPK" evidence="1">
    <location>
        <begin position="257"/>
        <end position="362"/>
    </location>
</feature>
<evidence type="ECO:0000313" key="3">
    <source>
        <dbReference type="Proteomes" id="UP000483820"/>
    </source>
</evidence>
<dbReference type="KEGG" id="crq:GCK72_020219"/>
<dbReference type="RefSeq" id="XP_053582368.1">
    <property type="nucleotide sequence ID" value="XM_053733455.1"/>
</dbReference>
<dbReference type="AlphaFoldDB" id="A0A6A5GGN3"/>
<organism evidence="2 3">
    <name type="scientific">Caenorhabditis remanei</name>
    <name type="common">Caenorhabditis vulgaris</name>
    <dbReference type="NCBI Taxonomy" id="31234"/>
    <lineage>
        <taxon>Eukaryota</taxon>
        <taxon>Metazoa</taxon>
        <taxon>Ecdysozoa</taxon>
        <taxon>Nematoda</taxon>
        <taxon>Chromadorea</taxon>
        <taxon>Rhabditida</taxon>
        <taxon>Rhabditina</taxon>
        <taxon>Rhabditomorpha</taxon>
        <taxon>Rhabditoidea</taxon>
        <taxon>Rhabditidae</taxon>
        <taxon>Peloderinae</taxon>
        <taxon>Caenorhabditis</taxon>
    </lineage>
</organism>
<name>A0A6A5GGN3_CAERE</name>
<proteinExistence type="predicted"/>
<dbReference type="Pfam" id="PF04435">
    <property type="entry name" value="SPK"/>
    <property type="match status" value="1"/>
</dbReference>